<dbReference type="GO" id="GO:0009003">
    <property type="term" value="F:signal peptidase activity"/>
    <property type="evidence" value="ECO:0007669"/>
    <property type="project" value="UniProtKB-EC"/>
</dbReference>
<dbReference type="Gene3D" id="2.10.109.10">
    <property type="entry name" value="Umud Fragment, subunit A"/>
    <property type="match status" value="1"/>
</dbReference>
<evidence type="ECO:0000256" key="7">
    <source>
        <dbReference type="RuleBase" id="RU362042"/>
    </source>
</evidence>
<protein>
    <recommendedName>
        <fullName evidence="4 7">Signal peptidase I</fullName>
        <ecNumber evidence="4 7">3.4.21.89</ecNumber>
    </recommendedName>
</protein>
<reference evidence="10" key="1">
    <citation type="submission" date="2018-11" db="EMBL/GenBank/DDBJ databases">
        <title>Comparative genomics of Parolsenella catena and Libanicoccus massiliensis: Reclassification of Libanicoccus massiliensis as Parolsenella massiliensis comb. nov.</title>
        <authorList>
            <person name="Sakamoto M."/>
            <person name="Ikeyama N."/>
            <person name="Murakami T."/>
            <person name="Mori H."/>
            <person name="Yuki M."/>
            <person name="Ohkuma M."/>
        </authorList>
    </citation>
    <scope>NUCLEOTIDE SEQUENCE [LARGE SCALE GENOMIC DNA]</scope>
    <source>
        <strain evidence="10">JCM 31932</strain>
    </source>
</reference>
<dbReference type="GO" id="GO:0006465">
    <property type="term" value="P:signal peptide processing"/>
    <property type="evidence" value="ECO:0007669"/>
    <property type="project" value="InterPro"/>
</dbReference>
<evidence type="ECO:0000259" key="8">
    <source>
        <dbReference type="Pfam" id="PF10502"/>
    </source>
</evidence>
<dbReference type="PROSITE" id="PS00761">
    <property type="entry name" value="SPASE_I_3"/>
    <property type="match status" value="1"/>
</dbReference>
<dbReference type="KEGG" id="pcat:Pcatena_08390"/>
<evidence type="ECO:0000256" key="6">
    <source>
        <dbReference type="PIRSR" id="PIRSR600223-1"/>
    </source>
</evidence>
<dbReference type="SUPFAM" id="SSF51306">
    <property type="entry name" value="LexA/Signal peptidase"/>
    <property type="match status" value="1"/>
</dbReference>
<evidence type="ECO:0000256" key="1">
    <source>
        <dbReference type="ARBA" id="ARBA00000677"/>
    </source>
</evidence>
<dbReference type="PANTHER" id="PTHR43390">
    <property type="entry name" value="SIGNAL PEPTIDASE I"/>
    <property type="match status" value="1"/>
</dbReference>
<feature type="active site" evidence="6">
    <location>
        <position position="35"/>
    </location>
</feature>
<dbReference type="EC" id="3.4.21.89" evidence="4 7"/>
<dbReference type="Proteomes" id="UP000273154">
    <property type="component" value="Chromosome"/>
</dbReference>
<evidence type="ECO:0000313" key="10">
    <source>
        <dbReference type="Proteomes" id="UP000273154"/>
    </source>
</evidence>
<dbReference type="GeneID" id="88848971"/>
<evidence type="ECO:0000256" key="2">
    <source>
        <dbReference type="ARBA" id="ARBA00004401"/>
    </source>
</evidence>
<proteinExistence type="inferred from homology"/>
<feature type="active site" evidence="6">
    <location>
        <position position="78"/>
    </location>
</feature>
<keyword evidence="5 7" id="KW-0378">Hydrolase</keyword>
<accession>A0A3G9K5S0</accession>
<comment type="similarity">
    <text evidence="3 7">Belongs to the peptidase S26 family.</text>
</comment>
<dbReference type="GO" id="GO:0005886">
    <property type="term" value="C:plasma membrane"/>
    <property type="evidence" value="ECO:0007669"/>
    <property type="project" value="UniProtKB-SubCell"/>
</dbReference>
<comment type="subcellular location">
    <subcellularLocation>
        <location evidence="2">Cell membrane</location>
        <topology evidence="2">Single-pass type II membrane protein</topology>
    </subcellularLocation>
    <subcellularLocation>
        <location evidence="7">Membrane</location>
        <topology evidence="7">Single-pass type II membrane protein</topology>
    </subcellularLocation>
</comment>
<dbReference type="GO" id="GO:0004252">
    <property type="term" value="F:serine-type endopeptidase activity"/>
    <property type="evidence" value="ECO:0007669"/>
    <property type="project" value="InterPro"/>
</dbReference>
<dbReference type="PANTHER" id="PTHR43390:SF1">
    <property type="entry name" value="CHLOROPLAST PROCESSING PEPTIDASE"/>
    <property type="match status" value="1"/>
</dbReference>
<evidence type="ECO:0000256" key="3">
    <source>
        <dbReference type="ARBA" id="ARBA00009370"/>
    </source>
</evidence>
<dbReference type="InterPro" id="IPR019533">
    <property type="entry name" value="Peptidase_S26"/>
</dbReference>
<dbReference type="EMBL" id="AP019367">
    <property type="protein sequence ID" value="BBH50252.1"/>
    <property type="molecule type" value="Genomic_DNA"/>
</dbReference>
<dbReference type="PRINTS" id="PR00727">
    <property type="entry name" value="LEADERPTASE"/>
</dbReference>
<name>A0A3G9K5S0_9ACTN</name>
<feature type="domain" description="Peptidase S26" evidence="8">
    <location>
        <begin position="5"/>
        <end position="170"/>
    </location>
</feature>
<evidence type="ECO:0000313" key="9">
    <source>
        <dbReference type="EMBL" id="BBH50252.1"/>
    </source>
</evidence>
<evidence type="ECO:0000256" key="4">
    <source>
        <dbReference type="ARBA" id="ARBA00013208"/>
    </source>
</evidence>
<dbReference type="NCBIfam" id="TIGR02227">
    <property type="entry name" value="sigpep_I_bact"/>
    <property type="match status" value="1"/>
</dbReference>
<comment type="catalytic activity">
    <reaction evidence="1 7">
        <text>Cleavage of hydrophobic, N-terminal signal or leader sequences from secreted and periplasmic proteins.</text>
        <dbReference type="EC" id="3.4.21.89"/>
    </reaction>
</comment>
<dbReference type="Pfam" id="PF10502">
    <property type="entry name" value="Peptidase_S26"/>
    <property type="match status" value="1"/>
</dbReference>
<dbReference type="InterPro" id="IPR036286">
    <property type="entry name" value="LexA/Signal_pep-like_sf"/>
</dbReference>
<dbReference type="InterPro" id="IPR019758">
    <property type="entry name" value="Pept_S26A_signal_pept_1_CS"/>
</dbReference>
<dbReference type="CDD" id="cd06530">
    <property type="entry name" value="S26_SPase_I"/>
    <property type="match status" value="1"/>
</dbReference>
<dbReference type="AlphaFoldDB" id="A0A3G9K5S0"/>
<evidence type="ECO:0000256" key="5">
    <source>
        <dbReference type="ARBA" id="ARBA00022801"/>
    </source>
</evidence>
<gene>
    <name evidence="9" type="primary">lepB</name>
    <name evidence="9" type="ORF">Pcatena_08390</name>
</gene>
<keyword evidence="7" id="KW-0645">Protease</keyword>
<dbReference type="InterPro" id="IPR000223">
    <property type="entry name" value="Pept_S26A_signal_pept_1"/>
</dbReference>
<organism evidence="9 10">
    <name type="scientific">Parolsenella catena</name>
    <dbReference type="NCBI Taxonomy" id="2003188"/>
    <lineage>
        <taxon>Bacteria</taxon>
        <taxon>Bacillati</taxon>
        <taxon>Actinomycetota</taxon>
        <taxon>Coriobacteriia</taxon>
        <taxon>Coriobacteriales</taxon>
        <taxon>Atopobiaceae</taxon>
        <taxon>Parolsenella</taxon>
    </lineage>
</organism>
<dbReference type="RefSeq" id="WP_232619824.1">
    <property type="nucleotide sequence ID" value="NZ_AP019367.1"/>
</dbReference>
<keyword evidence="10" id="KW-1185">Reference proteome</keyword>
<sequence>MRDIAEVIVLIAVAIFLALGIRTFVAEPFIIPSASMSDTLKVGDRLVGEKLTYRTSEPQVGDIVTFTDPEDGSLTLIKRVIATAGQTVELVDGVVYVDGEALDEPYTDGKPSNPLPTHSSQLASGVSYPYVVPQGCIWVMGDNRTNSQDSRYFGAISVSSVTSKALFVFWPLEDAGTI</sequence>